<accession>A0A0F9D195</accession>
<gene>
    <name evidence="1" type="ORF">LCGC14_2256990</name>
</gene>
<name>A0A0F9D195_9ZZZZ</name>
<dbReference type="AlphaFoldDB" id="A0A0F9D195"/>
<sequence length="166" mass="18713">MSESQVLEISSPYVFYQSATEQVFLFYIYEGCLLCKVFNDAIFSEASAARAEGASEEESGMAAVKTVIERQTRAYFVDGSLTSSALREELHRFANDETEEIMAEGNIIFRYPFAVDNFGDDRTISAQRVCAYSMPTGLARVVYKHSDSINLKSALWTGTEWWAEDF</sequence>
<protein>
    <submittedName>
        <fullName evidence="1">Uncharacterized protein</fullName>
    </submittedName>
</protein>
<evidence type="ECO:0000313" key="1">
    <source>
        <dbReference type="EMBL" id="KKL55279.1"/>
    </source>
</evidence>
<proteinExistence type="predicted"/>
<organism evidence="1">
    <name type="scientific">marine sediment metagenome</name>
    <dbReference type="NCBI Taxonomy" id="412755"/>
    <lineage>
        <taxon>unclassified sequences</taxon>
        <taxon>metagenomes</taxon>
        <taxon>ecological metagenomes</taxon>
    </lineage>
</organism>
<dbReference type="EMBL" id="LAZR01030894">
    <property type="protein sequence ID" value="KKL55279.1"/>
    <property type="molecule type" value="Genomic_DNA"/>
</dbReference>
<reference evidence="1" key="1">
    <citation type="journal article" date="2015" name="Nature">
        <title>Complex archaea that bridge the gap between prokaryotes and eukaryotes.</title>
        <authorList>
            <person name="Spang A."/>
            <person name="Saw J.H."/>
            <person name="Jorgensen S.L."/>
            <person name="Zaremba-Niedzwiedzka K."/>
            <person name="Martijn J."/>
            <person name="Lind A.E."/>
            <person name="van Eijk R."/>
            <person name="Schleper C."/>
            <person name="Guy L."/>
            <person name="Ettema T.J."/>
        </authorList>
    </citation>
    <scope>NUCLEOTIDE SEQUENCE</scope>
</reference>
<comment type="caution">
    <text evidence="1">The sequence shown here is derived from an EMBL/GenBank/DDBJ whole genome shotgun (WGS) entry which is preliminary data.</text>
</comment>